<organism evidence="2 3">
    <name type="scientific">Aquimarina hainanensis</name>
    <dbReference type="NCBI Taxonomy" id="1578017"/>
    <lineage>
        <taxon>Bacteria</taxon>
        <taxon>Pseudomonadati</taxon>
        <taxon>Bacteroidota</taxon>
        <taxon>Flavobacteriia</taxon>
        <taxon>Flavobacteriales</taxon>
        <taxon>Flavobacteriaceae</taxon>
        <taxon>Aquimarina</taxon>
    </lineage>
</organism>
<dbReference type="InterPro" id="IPR019861">
    <property type="entry name" value="PorP/SprF_Bacteroidetes"/>
</dbReference>
<keyword evidence="1" id="KW-0732">Signal</keyword>
<dbReference type="NCBIfam" id="TIGR03519">
    <property type="entry name" value="T9SS_PorP_fam"/>
    <property type="match status" value="1"/>
</dbReference>
<comment type="caution">
    <text evidence="2">The sequence shown here is derived from an EMBL/GenBank/DDBJ whole genome shotgun (WGS) entry which is preliminary data.</text>
</comment>
<dbReference type="Proteomes" id="UP001597459">
    <property type="component" value="Unassembled WGS sequence"/>
</dbReference>
<evidence type="ECO:0000256" key="1">
    <source>
        <dbReference type="SAM" id="SignalP"/>
    </source>
</evidence>
<proteinExistence type="predicted"/>
<gene>
    <name evidence="2" type="ORF">ACFSTE_10750</name>
</gene>
<dbReference type="EMBL" id="JBHULX010000019">
    <property type="protein sequence ID" value="MFD2591303.1"/>
    <property type="molecule type" value="Genomic_DNA"/>
</dbReference>
<evidence type="ECO:0000313" key="3">
    <source>
        <dbReference type="Proteomes" id="UP001597459"/>
    </source>
</evidence>
<dbReference type="Pfam" id="PF11751">
    <property type="entry name" value="PorP_SprF"/>
    <property type="match status" value="1"/>
</dbReference>
<dbReference type="RefSeq" id="WP_378256641.1">
    <property type="nucleotide sequence ID" value="NZ_JBHSJV010000001.1"/>
</dbReference>
<sequence>MTFQFRYKLFSILLFVLISVQAQQSPVLANYNYNTVLINPAHAGFYKDSDLSLSSRGGFHQIDGAPRTISGILNTSFESKRTGLAAGVVSDQIGVTSSSLFFGSYAYKIPLRKNSNNARWWDYNPKVISMGITAGIMNWSEDLARLNITNDPNFENNIKETFPVIHAGILYNDTHFFAGLSATNIISSSTKNATKLSVEKSVYAHMGVRFFISKYRDHITLTPSVLIKHVSGAPVQVDSNFIFKYKHIFEIGTGYRSTNAINVLAGLYAAKHWHLVYNYNFRTNNSPVNNTHGLILRYRFGNGFSSKR</sequence>
<keyword evidence="3" id="KW-1185">Reference proteome</keyword>
<name>A0ABW5N9U4_9FLAO</name>
<evidence type="ECO:0000313" key="2">
    <source>
        <dbReference type="EMBL" id="MFD2591303.1"/>
    </source>
</evidence>
<accession>A0ABW5N9U4</accession>
<protein>
    <submittedName>
        <fullName evidence="2">PorP/SprF family type IX secretion system membrane protein</fullName>
    </submittedName>
</protein>
<feature type="chain" id="PRO_5045576584" evidence="1">
    <location>
        <begin position="23"/>
        <end position="308"/>
    </location>
</feature>
<reference evidence="3" key="1">
    <citation type="journal article" date="2019" name="Int. J. Syst. Evol. Microbiol.">
        <title>The Global Catalogue of Microorganisms (GCM) 10K type strain sequencing project: providing services to taxonomists for standard genome sequencing and annotation.</title>
        <authorList>
            <consortium name="The Broad Institute Genomics Platform"/>
            <consortium name="The Broad Institute Genome Sequencing Center for Infectious Disease"/>
            <person name="Wu L."/>
            <person name="Ma J."/>
        </authorList>
    </citation>
    <scope>NUCLEOTIDE SEQUENCE [LARGE SCALE GENOMIC DNA]</scope>
    <source>
        <strain evidence="3">KCTC 42423</strain>
    </source>
</reference>
<feature type="signal peptide" evidence="1">
    <location>
        <begin position="1"/>
        <end position="22"/>
    </location>
</feature>